<accession>A0A8K0RE34</accession>
<protein>
    <recommendedName>
        <fullName evidence="7">Ankyrin</fullName>
    </recommendedName>
</protein>
<dbReference type="Proteomes" id="UP000813461">
    <property type="component" value="Unassembled WGS sequence"/>
</dbReference>
<dbReference type="Gene3D" id="1.25.40.20">
    <property type="entry name" value="Ankyrin repeat-containing domain"/>
    <property type="match status" value="4"/>
</dbReference>
<evidence type="ECO:0008006" key="7">
    <source>
        <dbReference type="Google" id="ProtNLM"/>
    </source>
</evidence>
<dbReference type="AlphaFoldDB" id="A0A8K0RE34"/>
<dbReference type="EMBL" id="JAGMVJ010000005">
    <property type="protein sequence ID" value="KAH7090638.1"/>
    <property type="molecule type" value="Genomic_DNA"/>
</dbReference>
<dbReference type="PROSITE" id="PS50297">
    <property type="entry name" value="ANK_REP_REGION"/>
    <property type="match status" value="1"/>
</dbReference>
<feature type="repeat" description="ANK" evidence="3">
    <location>
        <begin position="882"/>
        <end position="914"/>
    </location>
</feature>
<feature type="compositionally biased region" description="Low complexity" evidence="4">
    <location>
        <begin position="1122"/>
        <end position="1140"/>
    </location>
</feature>
<dbReference type="SMART" id="SM00248">
    <property type="entry name" value="ANK"/>
    <property type="match status" value="9"/>
</dbReference>
<dbReference type="InterPro" id="IPR002110">
    <property type="entry name" value="Ankyrin_rpt"/>
</dbReference>
<gene>
    <name evidence="5" type="ORF">FB567DRAFT_437865</name>
</gene>
<dbReference type="InterPro" id="IPR036770">
    <property type="entry name" value="Ankyrin_rpt-contain_sf"/>
</dbReference>
<feature type="compositionally biased region" description="Basic and acidic residues" evidence="4">
    <location>
        <begin position="1092"/>
        <end position="1111"/>
    </location>
</feature>
<evidence type="ECO:0000313" key="6">
    <source>
        <dbReference type="Proteomes" id="UP000813461"/>
    </source>
</evidence>
<dbReference type="PANTHER" id="PTHR24198:SF165">
    <property type="entry name" value="ANKYRIN REPEAT-CONTAINING PROTEIN-RELATED"/>
    <property type="match status" value="1"/>
</dbReference>
<evidence type="ECO:0000256" key="4">
    <source>
        <dbReference type="SAM" id="MobiDB-lite"/>
    </source>
</evidence>
<dbReference type="OrthoDB" id="3182339at2759"/>
<feature type="compositionally biased region" description="Basic and acidic residues" evidence="4">
    <location>
        <begin position="1241"/>
        <end position="1253"/>
    </location>
</feature>
<sequence>MERRITLPELIQKAGVTQDIIRQPCLPAPTETAVIATEEDRLQARSILLERRAKYPERKDVLKRIFSSSKDKKESQDAIQFSQEELDQALSAILRGPTISPGLTQAFISLGANVNFIEVPEKKRRQSNQSNAGLRRRSTVLQQAAALRRPTCVSLLAGAGADQTTLDEALKAALTTNDQECIQELLRHGGDLNKFPNALANAVRTNDQNYVRTLLRAPKALQAKVISSCLPAAVQQMSEPIASLLVAYGADPNFDSSSALNTAIGQQNYRMTLALAAGPIPLTQVTLQRLLDTTMRLPTCEAQLQFLQVLLCCGLHPDSIGLPDLLICRTKKNDTEGVLMMLSFGVSTATNEAECLRVAISNSNWRLADAILQTPISPLQASSALVAMPQNAPQFDRLRIITSLVQKGATGPSLGYWLTRSVEDGDAPLMDILISAGAPVASSSNSPLVAAIQRKDMRSLQTLLNTQPSPETLASCFPLLRTGYTASERLHTSRMLLQHGARGPEVDQALVDSVADSSSTRDSALINELVRKGANVSYNNGKVLQLAASQADLSLLRLLCNARPTSTAASAALALAFDSSGNRHTRTPEIFNLLIAHGVDETQALQTLQIAIRGGPENLDIIQNLIATNIRLLSPAFEYTTALSDPKRKTPILDFLLRLGVGQDTLDKALAAETRHAVSNKDTTSAEMLMEKGASVTISTALRFVLSISESNRSENLIDLLLQHGANVNAFNGTCFVLAAQKHNSTVFGKLMAHEPSFSVIVSALISSKLADEVVVQSIKSCFAHGCSPDTLDVGASGRQTTPLLILAMREYPRCEALIATLLNHGLNPDISVRDVIEPSVGEELSSPLLWALNQEQKRISDSVITALLGSGCSVIRASSATETAPIHLAAQHGRGDLARSLLERGADASARDWSNRSALFYASSVSSISTVQALAPRALKNDGSLHEAARCLQLDVATVLIQHGHQANFPSHAKFKARTEKSAVILALDNAYSALEITDALLETRVWEEINDERHMFRDQNGLWYSPLKYVELIPSPSRAAHKQDLIDLLRDKGCEPRFYSETAIQPAGAIGIPKSVARLVDRQKEHELALKHEQERHEHVRTLEETTHRDHLRRKKEQQDAALASAAQAAAAQDQLDQQTHESSIRRVRDAERMKRSEKVAWHNLIMEQEHDAASRRQALKDRESAAAVIAEGRLIEQRKGELEHRATVERRMLKDKEDVYERNVKRQTELMKRADESALVHARARQERPAIEGAQWGSVD</sequence>
<evidence type="ECO:0000256" key="2">
    <source>
        <dbReference type="ARBA" id="ARBA00023043"/>
    </source>
</evidence>
<dbReference type="SUPFAM" id="SSF48403">
    <property type="entry name" value="Ankyrin repeat"/>
    <property type="match status" value="3"/>
</dbReference>
<evidence type="ECO:0000256" key="1">
    <source>
        <dbReference type="ARBA" id="ARBA00022737"/>
    </source>
</evidence>
<evidence type="ECO:0000256" key="3">
    <source>
        <dbReference type="PROSITE-ProRule" id="PRU00023"/>
    </source>
</evidence>
<feature type="compositionally biased region" description="Basic and acidic residues" evidence="4">
    <location>
        <begin position="1141"/>
        <end position="1155"/>
    </location>
</feature>
<keyword evidence="1" id="KW-0677">Repeat</keyword>
<keyword evidence="2 3" id="KW-0040">ANK repeat</keyword>
<dbReference type="Pfam" id="PF12796">
    <property type="entry name" value="Ank_2"/>
    <property type="match status" value="1"/>
</dbReference>
<comment type="caution">
    <text evidence="5">The sequence shown here is derived from an EMBL/GenBank/DDBJ whole genome shotgun (WGS) entry which is preliminary data.</text>
</comment>
<dbReference type="PANTHER" id="PTHR24198">
    <property type="entry name" value="ANKYRIN REPEAT AND PROTEIN KINASE DOMAIN-CONTAINING PROTEIN"/>
    <property type="match status" value="1"/>
</dbReference>
<reference evidence="5" key="1">
    <citation type="journal article" date="2021" name="Nat. Commun.">
        <title>Genetic determinants of endophytism in the Arabidopsis root mycobiome.</title>
        <authorList>
            <person name="Mesny F."/>
            <person name="Miyauchi S."/>
            <person name="Thiergart T."/>
            <person name="Pickel B."/>
            <person name="Atanasova L."/>
            <person name="Karlsson M."/>
            <person name="Huettel B."/>
            <person name="Barry K.W."/>
            <person name="Haridas S."/>
            <person name="Chen C."/>
            <person name="Bauer D."/>
            <person name="Andreopoulos W."/>
            <person name="Pangilinan J."/>
            <person name="LaButti K."/>
            <person name="Riley R."/>
            <person name="Lipzen A."/>
            <person name="Clum A."/>
            <person name="Drula E."/>
            <person name="Henrissat B."/>
            <person name="Kohler A."/>
            <person name="Grigoriev I.V."/>
            <person name="Martin F.M."/>
            <person name="Hacquard S."/>
        </authorList>
    </citation>
    <scope>NUCLEOTIDE SEQUENCE</scope>
    <source>
        <strain evidence="5">MPI-SDFR-AT-0120</strain>
    </source>
</reference>
<organism evidence="5 6">
    <name type="scientific">Paraphoma chrysanthemicola</name>
    <dbReference type="NCBI Taxonomy" id="798071"/>
    <lineage>
        <taxon>Eukaryota</taxon>
        <taxon>Fungi</taxon>
        <taxon>Dikarya</taxon>
        <taxon>Ascomycota</taxon>
        <taxon>Pezizomycotina</taxon>
        <taxon>Dothideomycetes</taxon>
        <taxon>Pleosporomycetidae</taxon>
        <taxon>Pleosporales</taxon>
        <taxon>Pleosporineae</taxon>
        <taxon>Phaeosphaeriaceae</taxon>
        <taxon>Paraphoma</taxon>
    </lineage>
</organism>
<feature type="region of interest" description="Disordered" evidence="4">
    <location>
        <begin position="1092"/>
        <end position="1155"/>
    </location>
</feature>
<keyword evidence="6" id="KW-1185">Reference proteome</keyword>
<feature type="region of interest" description="Disordered" evidence="4">
    <location>
        <begin position="1241"/>
        <end position="1263"/>
    </location>
</feature>
<dbReference type="PROSITE" id="PS50088">
    <property type="entry name" value="ANK_REPEAT"/>
    <property type="match status" value="1"/>
</dbReference>
<proteinExistence type="predicted"/>
<name>A0A8K0RE34_9PLEO</name>
<evidence type="ECO:0000313" key="5">
    <source>
        <dbReference type="EMBL" id="KAH7090638.1"/>
    </source>
</evidence>